<dbReference type="PATRIC" id="fig|1125699.3.peg.959"/>
<dbReference type="EMBL" id="ATFF01000006">
    <property type="protein sequence ID" value="EPF30620.1"/>
    <property type="molecule type" value="Genomic_DNA"/>
</dbReference>
<feature type="domain" description="Pseudouridine synthase RsuA/RluA-like" evidence="2">
    <location>
        <begin position="16"/>
        <end position="193"/>
    </location>
</feature>
<dbReference type="Gene3D" id="3.30.2350.10">
    <property type="entry name" value="Pseudouridine synthase"/>
    <property type="match status" value="1"/>
</dbReference>
<dbReference type="InterPro" id="IPR050188">
    <property type="entry name" value="RluA_PseudoU_synthase"/>
</dbReference>
<name>S3JZH8_TREMA</name>
<dbReference type="Pfam" id="PF00849">
    <property type="entry name" value="PseudoU_synth_2"/>
    <property type="match status" value="1"/>
</dbReference>
<evidence type="ECO:0000313" key="4">
    <source>
        <dbReference type="Proteomes" id="UP000014541"/>
    </source>
</evidence>
<proteinExistence type="inferred from homology"/>
<dbReference type="GO" id="GO:0009982">
    <property type="term" value="F:pseudouridine synthase activity"/>
    <property type="evidence" value="ECO:0007669"/>
    <property type="project" value="InterPro"/>
</dbReference>
<dbReference type="GO" id="GO:0140098">
    <property type="term" value="F:catalytic activity, acting on RNA"/>
    <property type="evidence" value="ECO:0007669"/>
    <property type="project" value="UniProtKB-ARBA"/>
</dbReference>
<reference evidence="3 4" key="1">
    <citation type="submission" date="2013-04" db="EMBL/GenBank/DDBJ databases">
        <title>The Genome Sequence of Treponema maltophilum ATCC 51939.</title>
        <authorList>
            <consortium name="The Broad Institute Genomics Platform"/>
            <person name="Earl A."/>
            <person name="Ward D."/>
            <person name="Feldgarden M."/>
            <person name="Gevers D."/>
            <person name="Leonetti C."/>
            <person name="Blanton J.M."/>
            <person name="Dewhirst F.E."/>
            <person name="Izard J."/>
            <person name="Walker B."/>
            <person name="Young S."/>
            <person name="Zeng Q."/>
            <person name="Gargeya S."/>
            <person name="Fitzgerald M."/>
            <person name="Haas B."/>
            <person name="Abouelleil A."/>
            <person name="Allen A.W."/>
            <person name="Alvarado L."/>
            <person name="Arachchi H.M."/>
            <person name="Berlin A.M."/>
            <person name="Chapman S.B."/>
            <person name="Gainer-Dewar J."/>
            <person name="Goldberg J."/>
            <person name="Griggs A."/>
            <person name="Gujja S."/>
            <person name="Hansen M."/>
            <person name="Howarth C."/>
            <person name="Imamovic A."/>
            <person name="Ireland A."/>
            <person name="Larimer J."/>
            <person name="McCowan C."/>
            <person name="Murphy C."/>
            <person name="Pearson M."/>
            <person name="Poon T.W."/>
            <person name="Priest M."/>
            <person name="Roberts A."/>
            <person name="Saif S."/>
            <person name="Shea T."/>
            <person name="Sisk P."/>
            <person name="Sykes S."/>
            <person name="Wortman J."/>
            <person name="Nusbaum C."/>
            <person name="Birren B."/>
        </authorList>
    </citation>
    <scope>NUCLEOTIDE SEQUENCE [LARGE SCALE GENOMIC DNA]</scope>
    <source>
        <strain evidence="3 4">ATCC 51939</strain>
    </source>
</reference>
<dbReference type="RefSeq" id="WP_016525231.1">
    <property type="nucleotide sequence ID" value="NZ_KE332518.1"/>
</dbReference>
<dbReference type="PANTHER" id="PTHR21600:SF87">
    <property type="entry name" value="RNA PSEUDOURIDYLATE SYNTHASE DOMAIN-CONTAINING PROTEIN 1"/>
    <property type="match status" value="1"/>
</dbReference>
<gene>
    <name evidence="3" type="ORF">HMPREF9194_00937</name>
</gene>
<comment type="similarity">
    <text evidence="1">Belongs to the pseudouridine synthase RluA family.</text>
</comment>
<evidence type="ECO:0000259" key="2">
    <source>
        <dbReference type="Pfam" id="PF00849"/>
    </source>
</evidence>
<evidence type="ECO:0000256" key="1">
    <source>
        <dbReference type="ARBA" id="ARBA00010876"/>
    </source>
</evidence>
<dbReference type="GO" id="GO:0000455">
    <property type="term" value="P:enzyme-directed rRNA pseudouridine synthesis"/>
    <property type="evidence" value="ECO:0007669"/>
    <property type="project" value="TreeGrafter"/>
</dbReference>
<dbReference type="SUPFAM" id="SSF55120">
    <property type="entry name" value="Pseudouridine synthase"/>
    <property type="match status" value="1"/>
</dbReference>
<dbReference type="InterPro" id="IPR020103">
    <property type="entry name" value="PsdUridine_synth_cat_dom_sf"/>
</dbReference>
<dbReference type="Proteomes" id="UP000014541">
    <property type="component" value="Unassembled WGS sequence"/>
</dbReference>
<dbReference type="InterPro" id="IPR006145">
    <property type="entry name" value="PsdUridine_synth_RsuA/RluA"/>
</dbReference>
<dbReference type="PANTHER" id="PTHR21600">
    <property type="entry name" value="MITOCHONDRIAL RNA PSEUDOURIDINE SYNTHASE"/>
    <property type="match status" value="1"/>
</dbReference>
<comment type="caution">
    <text evidence="3">The sequence shown here is derived from an EMBL/GenBank/DDBJ whole genome shotgun (WGS) entry which is preliminary data.</text>
</comment>
<evidence type="ECO:0000313" key="3">
    <source>
        <dbReference type="EMBL" id="EPF30620.1"/>
    </source>
</evidence>
<dbReference type="AlphaFoldDB" id="S3JZH8"/>
<keyword evidence="4" id="KW-1185">Reference proteome</keyword>
<dbReference type="eggNOG" id="COG0564">
    <property type="taxonomic scope" value="Bacteria"/>
</dbReference>
<sequence>MNVKELSISLIAREADFIVIDKPAGLPSAPLAENEDTAFSQIVRLAPEAALVYGKKKTEGGLVHRLDTATRGLLLAACTQNAFDDFVRQQEEGRFIKYYCAYCDCRKPDLLSRIVPPLSIESRFRAYGEGGKKVKPVFADSGRADLKKAGSKIYRTEIVSVREVKTEDGMPAVQVMCKIANGFRHQVRSHLASYGLPVIGDFLYNEDNNERNMENSELCAQLRFTACALEFDHPANGRRLRFVLEGFTLPD</sequence>
<dbReference type="GO" id="GO:0003723">
    <property type="term" value="F:RNA binding"/>
    <property type="evidence" value="ECO:0007669"/>
    <property type="project" value="InterPro"/>
</dbReference>
<dbReference type="HOGENOM" id="CLU_016902_11_2_12"/>
<protein>
    <recommendedName>
        <fullName evidence="2">Pseudouridine synthase RsuA/RluA-like domain-containing protein</fullName>
    </recommendedName>
</protein>
<organism evidence="3 4">
    <name type="scientific">Treponema maltophilum ATCC 51939</name>
    <dbReference type="NCBI Taxonomy" id="1125699"/>
    <lineage>
        <taxon>Bacteria</taxon>
        <taxon>Pseudomonadati</taxon>
        <taxon>Spirochaetota</taxon>
        <taxon>Spirochaetia</taxon>
        <taxon>Spirochaetales</taxon>
        <taxon>Treponemataceae</taxon>
        <taxon>Treponema</taxon>
    </lineage>
</organism>
<dbReference type="STRING" id="1125699.HMPREF9194_00937"/>
<accession>S3JZH8</accession>
<dbReference type="CDD" id="cd02869">
    <property type="entry name" value="PseudoU_synth_RluA_like"/>
    <property type="match status" value="1"/>
</dbReference>